<dbReference type="PANTHER" id="PTHR12001">
    <property type="entry name" value="GERANYLGERANYL PYROPHOSPHATE SYNTHASE"/>
    <property type="match status" value="1"/>
</dbReference>
<accession>A0A4R0IPP0</accession>
<keyword evidence="3" id="KW-0808">Transferase</keyword>
<name>A0A4R0IPP0_9ACTN</name>
<dbReference type="InterPro" id="IPR000092">
    <property type="entry name" value="Polyprenyl_synt"/>
</dbReference>
<dbReference type="GO" id="GO:0046872">
    <property type="term" value="F:metal ion binding"/>
    <property type="evidence" value="ECO:0007669"/>
    <property type="project" value="UniProtKB-KW"/>
</dbReference>
<dbReference type="EMBL" id="SJKA01000004">
    <property type="protein sequence ID" value="TCC34927.1"/>
    <property type="molecule type" value="Genomic_DNA"/>
</dbReference>
<evidence type="ECO:0000256" key="3">
    <source>
        <dbReference type="RuleBase" id="RU004466"/>
    </source>
</evidence>
<comment type="similarity">
    <text evidence="3">Belongs to the FPP/GGPP synthase family.</text>
</comment>
<dbReference type="PROSITE" id="PS00723">
    <property type="entry name" value="POLYPRENYL_SYNTHASE_1"/>
    <property type="match status" value="1"/>
</dbReference>
<dbReference type="OrthoDB" id="4497239at2"/>
<gene>
    <name evidence="4" type="ORF">E0H50_13635</name>
</gene>
<evidence type="ECO:0000313" key="4">
    <source>
        <dbReference type="EMBL" id="TCC34927.1"/>
    </source>
</evidence>
<dbReference type="CDD" id="cd00685">
    <property type="entry name" value="Trans_IPPS_HT"/>
    <property type="match status" value="1"/>
</dbReference>
<evidence type="ECO:0000256" key="2">
    <source>
        <dbReference type="ARBA" id="ARBA00022842"/>
    </source>
</evidence>
<dbReference type="InterPro" id="IPR033749">
    <property type="entry name" value="Polyprenyl_synt_CS"/>
</dbReference>
<keyword evidence="1" id="KW-0479">Metal-binding</keyword>
<organism evidence="4 5">
    <name type="scientific">Kribbella sindirgiensis</name>
    <dbReference type="NCBI Taxonomy" id="1124744"/>
    <lineage>
        <taxon>Bacteria</taxon>
        <taxon>Bacillati</taxon>
        <taxon>Actinomycetota</taxon>
        <taxon>Actinomycetes</taxon>
        <taxon>Propionibacteriales</taxon>
        <taxon>Kribbellaceae</taxon>
        <taxon>Kribbella</taxon>
    </lineage>
</organism>
<evidence type="ECO:0000313" key="5">
    <source>
        <dbReference type="Proteomes" id="UP000292695"/>
    </source>
</evidence>
<dbReference type="AlphaFoldDB" id="A0A4R0IPP0"/>
<dbReference type="PANTHER" id="PTHR12001:SF86">
    <property type="entry name" value="GERANYLGERANYL DIPHOSPHATE SYNTHASE"/>
    <property type="match status" value="1"/>
</dbReference>
<keyword evidence="5" id="KW-1185">Reference proteome</keyword>
<proteinExistence type="inferred from homology"/>
<protein>
    <submittedName>
        <fullName evidence="4">Polyprenyl synthetase family protein</fullName>
    </submittedName>
</protein>
<comment type="caution">
    <text evidence="4">The sequence shown here is derived from an EMBL/GenBank/DDBJ whole genome shotgun (WGS) entry which is preliminary data.</text>
</comment>
<dbReference type="Gene3D" id="1.10.600.10">
    <property type="entry name" value="Farnesyl Diphosphate Synthase"/>
    <property type="match status" value="1"/>
</dbReference>
<reference evidence="4 5" key="1">
    <citation type="submission" date="2019-02" db="EMBL/GenBank/DDBJ databases">
        <title>Kribbella capetownensis sp. nov. and Kribbella speibonae sp. nov., isolated from soil.</title>
        <authorList>
            <person name="Curtis S.M."/>
            <person name="Norton I."/>
            <person name="Everest G.J."/>
            <person name="Meyers P.R."/>
        </authorList>
    </citation>
    <scope>NUCLEOTIDE SEQUENCE [LARGE SCALE GENOMIC DNA]</scope>
    <source>
        <strain evidence="4 5">DSM 27082</strain>
    </source>
</reference>
<sequence length="342" mass="36448">MTAVQMGSAPDILIWSRRQIDGDLRRAIESLPIATRRVAAYHLGWEDEDGRPAHLDGGKAIRPALVLLAAQAVGGISEVAVSAAVAVELIHNFSLLHDDVMDCDLTRRHRATAWTVFGLGPAIMAGDALLGLALDVLLATGHPRGGDAARMLGADVQNLIEGQMADADMERRDHVDSAECLRMAQLKTGTLLGASTALGALLGGGDPRQIEHLRRYGENLGLAYQYVDDILGIWGASDVTGKPVSSDLRRRKKSLPVVAALNSGTSAGRKLAVLYRREVDPTDADLVEMAELIEQAGGRRDSQTRANALLTASLEELTASGIPAAEATGLERLARLVTSRQH</sequence>
<keyword evidence="2" id="KW-0460">Magnesium</keyword>
<dbReference type="GO" id="GO:0004659">
    <property type="term" value="F:prenyltransferase activity"/>
    <property type="evidence" value="ECO:0007669"/>
    <property type="project" value="InterPro"/>
</dbReference>
<dbReference type="RefSeq" id="WP_131287800.1">
    <property type="nucleotide sequence ID" value="NZ_SJKA01000004.1"/>
</dbReference>
<dbReference type="GO" id="GO:0008299">
    <property type="term" value="P:isoprenoid biosynthetic process"/>
    <property type="evidence" value="ECO:0007669"/>
    <property type="project" value="InterPro"/>
</dbReference>
<dbReference type="InterPro" id="IPR008949">
    <property type="entry name" value="Isoprenoid_synthase_dom_sf"/>
</dbReference>
<evidence type="ECO:0000256" key="1">
    <source>
        <dbReference type="ARBA" id="ARBA00022723"/>
    </source>
</evidence>
<dbReference type="Pfam" id="PF00348">
    <property type="entry name" value="polyprenyl_synt"/>
    <property type="match status" value="1"/>
</dbReference>
<dbReference type="Proteomes" id="UP000292695">
    <property type="component" value="Unassembled WGS sequence"/>
</dbReference>
<dbReference type="SUPFAM" id="SSF48576">
    <property type="entry name" value="Terpenoid synthases"/>
    <property type="match status" value="1"/>
</dbReference>
<dbReference type="SFLD" id="SFLDS00005">
    <property type="entry name" value="Isoprenoid_Synthase_Type_I"/>
    <property type="match status" value="1"/>
</dbReference>